<dbReference type="PANTHER" id="PTHR11236">
    <property type="entry name" value="AMINOBENZOATE/ANTHRANILATE SYNTHASE"/>
    <property type="match status" value="1"/>
</dbReference>
<gene>
    <name evidence="9" type="ORF">GCM10009560_45940</name>
</gene>
<sequence>MRVLLIDNHDSYTFNLAQLMAREYGRMPSVIRNDDPALLEVDLSAFDAIVVSPGPGRPQEPRDLGLSAALLRTAALPVLGVCLGHQAIGWLSGAWVGPAPLPRHGFVDRISHTGTGLFEGLPQGFAGVRYHSLCVAAEGVPELETTAWTRDGVVMGLRHRSRPWWGVQFHPESVGTRHGARLVENFAALVRGDRAVTLAPPPLPSSAPAPASPPSPPSQSSRFSPPSPPSLSSQSSRSSRPPSPSPSALPAPPSPASPTAPGTSGTWRLRVRTLAFEADTEQVFRRWFAPEPSAFWLDSSRVEEGLSRFSFAGFAGGPHGERLAYRAGSGRVSSTRADGTTTWLPGSVYDVLAARLRERALGEDPGLPFDLDGGYVGFLGYEMKAESTGRAAHRSELPDAVWLSATRFVAVDHLEHRTYVAALAGPADGDTAEADRWVDALATVLDESRTPDAQPATGPSTGPFGGPPDGHLTGPLAGPLSGRPAGPPAGPVAGLPPEPPVGGIERWLARPREHYLADIAECDRLLRAGESYEICLTDTLRVPYTADPLDFYARQRRLNPAPYAAYLQWDGYRVACSSPERFLRIGRDRVAESKPIKGTAPRHPDPDLDRVVREELAADPKSRAENMMIVDLIRNDLGQVCEIGTVEVPRLMAVESYATVHQLVSTVRGRLREDVDALTATRHCFPGGSMTGAPKIRTMEIIDRLEGAPRGVYSGTLGYFALSGAADLNIVIRTAVSDGRHLSVGAGGAIVLDSDPAAEYEEMLLKAHAALRPLLGSQLDPLPAAEPARQSR</sequence>
<dbReference type="InterPro" id="IPR015890">
    <property type="entry name" value="Chorismate_C"/>
</dbReference>
<dbReference type="CDD" id="cd01743">
    <property type="entry name" value="GATase1_Anthranilate_Synthase"/>
    <property type="match status" value="1"/>
</dbReference>
<dbReference type="Pfam" id="PF04715">
    <property type="entry name" value="Anth_synt_I_N"/>
    <property type="match status" value="1"/>
</dbReference>
<dbReference type="InterPro" id="IPR005801">
    <property type="entry name" value="ADC_synthase"/>
</dbReference>
<evidence type="ECO:0000259" key="6">
    <source>
        <dbReference type="Pfam" id="PF00117"/>
    </source>
</evidence>
<feature type="domain" description="Chorismate-utilising enzyme C-terminal" evidence="7">
    <location>
        <begin position="512"/>
        <end position="766"/>
    </location>
</feature>
<evidence type="ECO:0000313" key="9">
    <source>
        <dbReference type="EMBL" id="GAA0936935.1"/>
    </source>
</evidence>
<dbReference type="SUPFAM" id="SSF56322">
    <property type="entry name" value="ADC synthase"/>
    <property type="match status" value="1"/>
</dbReference>
<dbReference type="PRINTS" id="PR00096">
    <property type="entry name" value="GATASE"/>
</dbReference>
<dbReference type="Gene3D" id="3.40.50.880">
    <property type="match status" value="1"/>
</dbReference>
<feature type="compositionally biased region" description="Pro residues" evidence="5">
    <location>
        <begin position="199"/>
        <end position="217"/>
    </location>
</feature>
<feature type="compositionally biased region" description="Low complexity" evidence="5">
    <location>
        <begin position="218"/>
        <end position="240"/>
    </location>
</feature>
<reference evidence="9 10" key="1">
    <citation type="journal article" date="2019" name="Int. J. Syst. Evol. Microbiol.">
        <title>The Global Catalogue of Microorganisms (GCM) 10K type strain sequencing project: providing services to taxonomists for standard genome sequencing and annotation.</title>
        <authorList>
            <consortium name="The Broad Institute Genomics Platform"/>
            <consortium name="The Broad Institute Genome Sequencing Center for Infectious Disease"/>
            <person name="Wu L."/>
            <person name="Ma J."/>
        </authorList>
    </citation>
    <scope>NUCLEOTIDE SEQUENCE [LARGE SCALE GENOMIC DNA]</scope>
    <source>
        <strain evidence="9 10">JCM 11136</strain>
    </source>
</reference>
<dbReference type="Pfam" id="PF00117">
    <property type="entry name" value="GATase"/>
    <property type="match status" value="1"/>
</dbReference>
<evidence type="ECO:0000313" key="10">
    <source>
        <dbReference type="Proteomes" id="UP001501578"/>
    </source>
</evidence>
<dbReference type="InterPro" id="IPR019999">
    <property type="entry name" value="Anth_synth_I-like"/>
</dbReference>
<keyword evidence="10" id="KW-1185">Reference proteome</keyword>
<evidence type="ECO:0000256" key="2">
    <source>
        <dbReference type="ARBA" id="ARBA00013139"/>
    </source>
</evidence>
<feature type="region of interest" description="Disordered" evidence="5">
    <location>
        <begin position="197"/>
        <end position="266"/>
    </location>
</feature>
<protein>
    <recommendedName>
        <fullName evidence="2">aminodeoxychorismate synthase</fullName>
        <ecNumber evidence="2">2.6.1.85</ecNumber>
    </recommendedName>
</protein>
<comment type="caution">
    <text evidence="9">The sequence shown here is derived from an EMBL/GenBank/DDBJ whole genome shotgun (WGS) entry which is preliminary data.</text>
</comment>
<name>A0ABN1Q3A2_9ACTN</name>
<dbReference type="SUPFAM" id="SSF52317">
    <property type="entry name" value="Class I glutamine amidotransferase-like"/>
    <property type="match status" value="1"/>
</dbReference>
<evidence type="ECO:0000259" key="8">
    <source>
        <dbReference type="Pfam" id="PF04715"/>
    </source>
</evidence>
<dbReference type="InterPro" id="IPR017926">
    <property type="entry name" value="GATASE"/>
</dbReference>
<evidence type="ECO:0000256" key="1">
    <source>
        <dbReference type="ARBA" id="ARBA00005970"/>
    </source>
</evidence>
<organism evidence="9 10">
    <name type="scientific">Nonomuraea longicatena</name>
    <dbReference type="NCBI Taxonomy" id="83682"/>
    <lineage>
        <taxon>Bacteria</taxon>
        <taxon>Bacillati</taxon>
        <taxon>Actinomycetota</taxon>
        <taxon>Actinomycetes</taxon>
        <taxon>Streptosporangiales</taxon>
        <taxon>Streptosporangiaceae</taxon>
        <taxon>Nonomuraea</taxon>
    </lineage>
</organism>
<dbReference type="PRINTS" id="PR00099">
    <property type="entry name" value="CPSGATASE"/>
</dbReference>
<feature type="compositionally biased region" description="Pro residues" evidence="5">
    <location>
        <begin position="485"/>
        <end position="498"/>
    </location>
</feature>
<dbReference type="Proteomes" id="UP001501578">
    <property type="component" value="Unassembled WGS sequence"/>
</dbReference>
<dbReference type="Pfam" id="PF00425">
    <property type="entry name" value="Chorismate_bind"/>
    <property type="match status" value="1"/>
</dbReference>
<dbReference type="NCBIfam" id="TIGR00566">
    <property type="entry name" value="trpG_papA"/>
    <property type="match status" value="1"/>
</dbReference>
<feature type="domain" description="Anthranilate synthase component I N-terminal" evidence="8">
    <location>
        <begin position="282"/>
        <end position="420"/>
    </location>
</feature>
<feature type="region of interest" description="Disordered" evidence="5">
    <location>
        <begin position="445"/>
        <end position="498"/>
    </location>
</feature>
<feature type="domain" description="Glutamine amidotransferase" evidence="6">
    <location>
        <begin position="4"/>
        <end position="187"/>
    </location>
</feature>
<evidence type="ECO:0000256" key="5">
    <source>
        <dbReference type="SAM" id="MobiDB-lite"/>
    </source>
</evidence>
<dbReference type="InterPro" id="IPR006805">
    <property type="entry name" value="Anth_synth_I_N"/>
</dbReference>
<dbReference type="RefSeq" id="WP_343952010.1">
    <property type="nucleotide sequence ID" value="NZ_BAAAHQ010000023.1"/>
</dbReference>
<evidence type="ECO:0000256" key="3">
    <source>
        <dbReference type="ARBA" id="ARBA00022679"/>
    </source>
</evidence>
<dbReference type="EMBL" id="BAAAHQ010000023">
    <property type="protein sequence ID" value="GAA0936935.1"/>
    <property type="molecule type" value="Genomic_DNA"/>
</dbReference>
<dbReference type="PROSITE" id="PS51273">
    <property type="entry name" value="GATASE_TYPE_1"/>
    <property type="match status" value="1"/>
</dbReference>
<dbReference type="InterPro" id="IPR006221">
    <property type="entry name" value="TrpG/PapA_dom"/>
</dbReference>
<keyword evidence="4" id="KW-0315">Glutamine amidotransferase</keyword>
<dbReference type="Gene3D" id="3.60.120.10">
    <property type="entry name" value="Anthranilate synthase"/>
    <property type="match status" value="1"/>
</dbReference>
<proteinExistence type="inferred from homology"/>
<evidence type="ECO:0000256" key="4">
    <source>
        <dbReference type="ARBA" id="ARBA00022962"/>
    </source>
</evidence>
<feature type="compositionally biased region" description="Low complexity" evidence="5">
    <location>
        <begin position="474"/>
        <end position="484"/>
    </location>
</feature>
<keyword evidence="3" id="KW-0808">Transferase</keyword>
<dbReference type="InterPro" id="IPR029062">
    <property type="entry name" value="Class_I_gatase-like"/>
</dbReference>
<dbReference type="PRINTS" id="PR00097">
    <property type="entry name" value="ANTSNTHASEII"/>
</dbReference>
<evidence type="ECO:0000259" key="7">
    <source>
        <dbReference type="Pfam" id="PF00425"/>
    </source>
</evidence>
<comment type="similarity">
    <text evidence="1">In the C-terminal section; belongs to the anthranilate synthase component I family.</text>
</comment>
<feature type="compositionally biased region" description="Pro residues" evidence="5">
    <location>
        <begin position="241"/>
        <end position="258"/>
    </location>
</feature>
<dbReference type="PANTHER" id="PTHR11236:SF18">
    <property type="entry name" value="AMINODEOXYCHORISMATE SYNTHASE"/>
    <property type="match status" value="1"/>
</dbReference>
<accession>A0ABN1Q3A2</accession>
<dbReference type="EC" id="2.6.1.85" evidence="2"/>